<name>A0A084H1N7_METID</name>
<protein>
    <submittedName>
        <fullName evidence="1">Uncharacterized protein</fullName>
    </submittedName>
</protein>
<reference evidence="1 2" key="1">
    <citation type="journal article" date="2005" name="Int. J. Syst. Evol. Microbiol.">
        <title>Bacillus cibi sp. nov., isolated from jeotgal, a traditional Korean fermented seafood.</title>
        <authorList>
            <person name="Yoon J.H."/>
            <person name="Lee C.H."/>
            <person name="Oh T.K."/>
        </authorList>
    </citation>
    <scope>NUCLEOTIDE SEQUENCE [LARGE SCALE GENOMIC DNA]</scope>
    <source>
        <strain evidence="1 2">DSM 16189</strain>
    </source>
</reference>
<dbReference type="Proteomes" id="UP000028549">
    <property type="component" value="Unassembled WGS sequence"/>
</dbReference>
<dbReference type="STRING" id="246786.GS18_0200445"/>
<dbReference type="OrthoDB" id="9814791at2"/>
<dbReference type="EMBL" id="JNVC02000001">
    <property type="protein sequence ID" value="KEZ53499.1"/>
    <property type="molecule type" value="Genomic_DNA"/>
</dbReference>
<organism evidence="1 2">
    <name type="scientific">Metabacillus indicus</name>
    <name type="common">Bacillus indicus</name>
    <dbReference type="NCBI Taxonomy" id="246786"/>
    <lineage>
        <taxon>Bacteria</taxon>
        <taxon>Bacillati</taxon>
        <taxon>Bacillota</taxon>
        <taxon>Bacilli</taxon>
        <taxon>Bacillales</taxon>
        <taxon>Bacillaceae</taxon>
        <taxon>Metabacillus</taxon>
    </lineage>
</organism>
<dbReference type="Pfam" id="PF06475">
    <property type="entry name" value="Glycolipid_bind"/>
    <property type="match status" value="1"/>
</dbReference>
<dbReference type="InterPro" id="IPR009467">
    <property type="entry name" value="Glycolipid-bd_prot_put"/>
</dbReference>
<evidence type="ECO:0000313" key="1">
    <source>
        <dbReference type="EMBL" id="KEZ53499.1"/>
    </source>
</evidence>
<keyword evidence="2" id="KW-1185">Reference proteome</keyword>
<dbReference type="AlphaFoldDB" id="A0A084H1N7"/>
<dbReference type="SUPFAM" id="SSF159275">
    <property type="entry name" value="PA1994-like"/>
    <property type="match status" value="1"/>
</dbReference>
<proteinExistence type="predicted"/>
<dbReference type="RefSeq" id="WP_029282555.1">
    <property type="nucleotide sequence ID" value="NZ_JNVC02000001.1"/>
</dbReference>
<accession>A0A084H1N7</accession>
<gene>
    <name evidence="1" type="ORF">GS18_0200445</name>
</gene>
<evidence type="ECO:0000313" key="2">
    <source>
        <dbReference type="Proteomes" id="UP000028549"/>
    </source>
</evidence>
<comment type="caution">
    <text evidence="1">The sequence shown here is derived from an EMBL/GenBank/DDBJ whole genome shotgun (WGS) entry which is preliminary data.</text>
</comment>
<sequence length="195" mass="22720">MKLQTFHWNKIDTFGTEHFRLVREGELLRGSGKVAYEEENVLFHANYVLELDAEWRARKLKVEASGAGKLEILSNGEGNWFQPDGKEIEELNGAIDVDLSVTPFTNSLPINRHEWEPGQKRNFEMVYVDVPHLRLYKVLQTYTFLEQKGGMRIFAYHCRDFESLVYVDTAGFVIEYPNLFIRKSDIPAGEFDRIR</sequence>